<accession>A0A1V3TW97</accession>
<dbReference type="AlphaFoldDB" id="A0A1V3TW97"/>
<dbReference type="OrthoDB" id="8965954at2"/>
<proteinExistence type="predicted"/>
<evidence type="ECO:0000259" key="2">
    <source>
        <dbReference type="Pfam" id="PF13239"/>
    </source>
</evidence>
<keyword evidence="1" id="KW-0472">Membrane</keyword>
<dbReference type="InterPro" id="IPR025698">
    <property type="entry name" value="2TM_dom"/>
</dbReference>
<keyword evidence="1" id="KW-1133">Transmembrane helix</keyword>
<dbReference type="eggNOG" id="ENOG502ZZM3">
    <property type="taxonomic scope" value="Bacteria"/>
</dbReference>
<feature type="domain" description="2TM" evidence="2">
    <location>
        <begin position="12"/>
        <end position="91"/>
    </location>
</feature>
<sequence>MEINDQQDAYYEARRQVRKESRFYANILMCCAFWGFVGINDIFDFVNIPGWIVIVFIIITAITILRFMRYYLPQLIFNKDWEERRINELMKQKRGQ</sequence>
<feature type="transmembrane region" description="Helical" evidence="1">
    <location>
        <begin position="48"/>
        <end position="68"/>
    </location>
</feature>
<dbReference type="EMBL" id="MPOG01000019">
    <property type="protein sequence ID" value="OOH93260.1"/>
    <property type="molecule type" value="Genomic_DNA"/>
</dbReference>
<comment type="caution">
    <text evidence="3">The sequence shown here is derived from an EMBL/GenBank/DDBJ whole genome shotgun (WGS) entry which is preliminary data.</text>
</comment>
<feature type="transmembrane region" description="Helical" evidence="1">
    <location>
        <begin position="23"/>
        <end position="42"/>
    </location>
</feature>
<evidence type="ECO:0000256" key="1">
    <source>
        <dbReference type="SAM" id="Phobius"/>
    </source>
</evidence>
<name>A0A1V3TW97_ELIME</name>
<protein>
    <recommendedName>
        <fullName evidence="2">2TM domain-containing protein</fullName>
    </recommendedName>
</protein>
<dbReference type="RefSeq" id="WP_069215235.1">
    <property type="nucleotide sequence ID" value="NZ_CP016378.1"/>
</dbReference>
<organism evidence="3 4">
    <name type="scientific">Elizabethkingia meningoseptica</name>
    <name type="common">Chryseobacterium meningosepticum</name>
    <dbReference type="NCBI Taxonomy" id="238"/>
    <lineage>
        <taxon>Bacteria</taxon>
        <taxon>Pseudomonadati</taxon>
        <taxon>Bacteroidota</taxon>
        <taxon>Flavobacteriia</taxon>
        <taxon>Flavobacteriales</taxon>
        <taxon>Weeksellaceae</taxon>
        <taxon>Elizabethkingia</taxon>
    </lineage>
</organism>
<evidence type="ECO:0000313" key="3">
    <source>
        <dbReference type="EMBL" id="OOH93260.1"/>
    </source>
</evidence>
<evidence type="ECO:0000313" key="4">
    <source>
        <dbReference type="Proteomes" id="UP000188947"/>
    </source>
</evidence>
<dbReference type="Proteomes" id="UP000188947">
    <property type="component" value="Unassembled WGS sequence"/>
</dbReference>
<gene>
    <name evidence="3" type="ORF">BMF97_17510</name>
</gene>
<dbReference type="Pfam" id="PF13239">
    <property type="entry name" value="2TM"/>
    <property type="match status" value="1"/>
</dbReference>
<reference evidence="3 4" key="1">
    <citation type="submission" date="2016-11" db="EMBL/GenBank/DDBJ databases">
        <title>Genome sequence and comparative genomic analysis of clinical strain Elizabethkingia meningoseptica 61421 PRCM.</title>
        <authorList>
            <person name="Wang M."/>
            <person name="Hu S."/>
            <person name="Cao L."/>
            <person name="Jiang T."/>
            <person name="Zhou Y."/>
            <person name="Ming D."/>
        </authorList>
    </citation>
    <scope>NUCLEOTIDE SEQUENCE [LARGE SCALE GENOMIC DNA]</scope>
    <source>
        <strain evidence="3 4">61421 PRCM</strain>
    </source>
</reference>
<dbReference type="STRING" id="238.BBD35_05125"/>
<keyword evidence="1" id="KW-0812">Transmembrane</keyword>
<keyword evidence="4" id="KW-1185">Reference proteome</keyword>